<dbReference type="PROSITE" id="PS51459">
    <property type="entry name" value="FIDO"/>
    <property type="match status" value="1"/>
</dbReference>
<name>A0A4V3WV23_9ACTN</name>
<proteinExistence type="predicted"/>
<evidence type="ECO:0000259" key="8">
    <source>
        <dbReference type="PROSITE" id="PS51459"/>
    </source>
</evidence>
<dbReference type="Pfam" id="PF02661">
    <property type="entry name" value="Fic"/>
    <property type="match status" value="1"/>
</dbReference>
<organism evidence="9 10">
    <name type="scientific">Adlercreutzia caecimuris</name>
    <dbReference type="NCBI Taxonomy" id="671266"/>
    <lineage>
        <taxon>Bacteria</taxon>
        <taxon>Bacillati</taxon>
        <taxon>Actinomycetota</taxon>
        <taxon>Coriobacteriia</taxon>
        <taxon>Eggerthellales</taxon>
        <taxon>Eggerthellaceae</taxon>
        <taxon>Adlercreutzia</taxon>
    </lineage>
</organism>
<accession>A0A4V3WV23</accession>
<comment type="catalytic activity">
    <reaction evidence="7">
        <text>L-tyrosyl-[protein] + ATP = O-(5'-adenylyl)-L-tyrosyl-[protein] + diphosphate</text>
        <dbReference type="Rhea" id="RHEA:54288"/>
        <dbReference type="Rhea" id="RHEA-COMP:10136"/>
        <dbReference type="Rhea" id="RHEA-COMP:13846"/>
        <dbReference type="ChEBI" id="CHEBI:30616"/>
        <dbReference type="ChEBI" id="CHEBI:33019"/>
        <dbReference type="ChEBI" id="CHEBI:46858"/>
        <dbReference type="ChEBI" id="CHEBI:83624"/>
        <dbReference type="EC" id="2.7.7.108"/>
    </reaction>
</comment>
<evidence type="ECO:0000256" key="5">
    <source>
        <dbReference type="ARBA" id="ARBA00034531"/>
    </source>
</evidence>
<dbReference type="Gene3D" id="1.10.3290.10">
    <property type="entry name" value="Fido-like domain"/>
    <property type="match status" value="1"/>
</dbReference>
<keyword evidence="1" id="KW-0808">Transferase</keyword>
<dbReference type="InterPro" id="IPR036597">
    <property type="entry name" value="Fido-like_dom_sf"/>
</dbReference>
<dbReference type="PANTHER" id="PTHR39560">
    <property type="entry name" value="PROTEIN ADENYLYLTRANSFERASE FIC-RELATED"/>
    <property type="match status" value="1"/>
</dbReference>
<keyword evidence="4" id="KW-0067">ATP-binding</keyword>
<gene>
    <name evidence="9" type="ORF">E5986_04075</name>
</gene>
<dbReference type="GO" id="GO:0051302">
    <property type="term" value="P:regulation of cell division"/>
    <property type="evidence" value="ECO:0007669"/>
    <property type="project" value="TreeGrafter"/>
</dbReference>
<sequence length="216" mass="24839">MEHKFVDPYVDPATGVLRNLVGATSYDELRNAEGEFIALRTGEFLEQLPLRPTGSMKDFRKIHQHLFQDIYDWAGRPRTVEIRKSGEGSEFFLPSPNIPMGFQWAQEELRKDQMLEGLSQAQFAQRLAYHFDNYNFIHPFREGNGRTQRLFWTILCHNAGYDLDWCQVTGEENDEASRAAAEDLELGGLVDMFRRIASPCDPATPLNQDLLKIKGR</sequence>
<reference evidence="9 10" key="1">
    <citation type="submission" date="2019-04" db="EMBL/GenBank/DDBJ databases">
        <title>Microbes associate with the intestines of laboratory mice.</title>
        <authorList>
            <person name="Navarre W."/>
            <person name="Wong E."/>
            <person name="Huang K.C."/>
            <person name="Tropini C."/>
            <person name="Ng K."/>
            <person name="Yu B."/>
        </authorList>
    </citation>
    <scope>NUCLEOTIDE SEQUENCE [LARGE SCALE GENOMIC DNA]</scope>
    <source>
        <strain evidence="9 10">NM80_B27</strain>
    </source>
</reference>
<dbReference type="EMBL" id="SSTJ01000003">
    <property type="protein sequence ID" value="THG38037.1"/>
    <property type="molecule type" value="Genomic_DNA"/>
</dbReference>
<evidence type="ECO:0000256" key="6">
    <source>
        <dbReference type="ARBA" id="ARBA00047939"/>
    </source>
</evidence>
<evidence type="ECO:0000256" key="7">
    <source>
        <dbReference type="ARBA" id="ARBA00048696"/>
    </source>
</evidence>
<dbReference type="Proteomes" id="UP000308978">
    <property type="component" value="Unassembled WGS sequence"/>
</dbReference>
<evidence type="ECO:0000313" key="10">
    <source>
        <dbReference type="Proteomes" id="UP000308978"/>
    </source>
</evidence>
<dbReference type="AlphaFoldDB" id="A0A4V3WV23"/>
<keyword evidence="2" id="KW-0548">Nucleotidyltransferase</keyword>
<evidence type="ECO:0000256" key="3">
    <source>
        <dbReference type="ARBA" id="ARBA00022741"/>
    </source>
</evidence>
<comment type="caution">
    <text evidence="9">The sequence shown here is derived from an EMBL/GenBank/DDBJ whole genome shotgun (WGS) entry which is preliminary data.</text>
</comment>
<dbReference type="SUPFAM" id="SSF140931">
    <property type="entry name" value="Fic-like"/>
    <property type="match status" value="1"/>
</dbReference>
<feature type="domain" description="Fido" evidence="8">
    <location>
        <begin position="54"/>
        <end position="195"/>
    </location>
</feature>
<dbReference type="EC" id="2.7.7.108" evidence="5"/>
<dbReference type="RefSeq" id="WP_136433576.1">
    <property type="nucleotide sequence ID" value="NZ_SSTJ01000003.1"/>
</dbReference>
<evidence type="ECO:0000313" key="9">
    <source>
        <dbReference type="EMBL" id="THG38037.1"/>
    </source>
</evidence>
<dbReference type="GO" id="GO:0070733">
    <property type="term" value="F:AMPylase activity"/>
    <property type="evidence" value="ECO:0007669"/>
    <property type="project" value="UniProtKB-EC"/>
</dbReference>
<dbReference type="GO" id="GO:0005524">
    <property type="term" value="F:ATP binding"/>
    <property type="evidence" value="ECO:0007669"/>
    <property type="project" value="UniProtKB-KW"/>
</dbReference>
<dbReference type="PANTHER" id="PTHR39560:SF1">
    <property type="entry name" value="PROTEIN ADENYLYLTRANSFERASE FIC-RELATED"/>
    <property type="match status" value="1"/>
</dbReference>
<evidence type="ECO:0000256" key="4">
    <source>
        <dbReference type="ARBA" id="ARBA00022840"/>
    </source>
</evidence>
<protein>
    <recommendedName>
        <fullName evidence="5">protein adenylyltransferase</fullName>
        <ecNumber evidence="5">2.7.7.108</ecNumber>
    </recommendedName>
</protein>
<evidence type="ECO:0000256" key="1">
    <source>
        <dbReference type="ARBA" id="ARBA00022679"/>
    </source>
</evidence>
<evidence type="ECO:0000256" key="2">
    <source>
        <dbReference type="ARBA" id="ARBA00022695"/>
    </source>
</evidence>
<keyword evidence="3" id="KW-0547">Nucleotide-binding</keyword>
<comment type="catalytic activity">
    <reaction evidence="6">
        <text>L-threonyl-[protein] + ATP = 3-O-(5'-adenylyl)-L-threonyl-[protein] + diphosphate</text>
        <dbReference type="Rhea" id="RHEA:54292"/>
        <dbReference type="Rhea" id="RHEA-COMP:11060"/>
        <dbReference type="Rhea" id="RHEA-COMP:13847"/>
        <dbReference type="ChEBI" id="CHEBI:30013"/>
        <dbReference type="ChEBI" id="CHEBI:30616"/>
        <dbReference type="ChEBI" id="CHEBI:33019"/>
        <dbReference type="ChEBI" id="CHEBI:138113"/>
        <dbReference type="EC" id="2.7.7.108"/>
    </reaction>
</comment>
<dbReference type="InterPro" id="IPR003812">
    <property type="entry name" value="Fido"/>
</dbReference>